<dbReference type="GO" id="GO:0004888">
    <property type="term" value="F:transmembrane signaling receptor activity"/>
    <property type="evidence" value="ECO:0007669"/>
    <property type="project" value="TreeGrafter"/>
</dbReference>
<feature type="region of interest" description="Disordered" evidence="5">
    <location>
        <begin position="540"/>
        <end position="579"/>
    </location>
</feature>
<comment type="caution">
    <text evidence="8">The sequence shown here is derived from an EMBL/GenBank/DDBJ whole genome shotgun (WGS) entry which is preliminary data.</text>
</comment>
<dbReference type="Pfam" id="PF00015">
    <property type="entry name" value="MCPsignal"/>
    <property type="match status" value="1"/>
</dbReference>
<feature type="compositionally biased region" description="Low complexity" evidence="5">
    <location>
        <begin position="556"/>
        <end position="571"/>
    </location>
</feature>
<evidence type="ECO:0000259" key="7">
    <source>
        <dbReference type="PROSITE" id="PS50111"/>
    </source>
</evidence>
<dbReference type="PROSITE" id="PS50111">
    <property type="entry name" value="CHEMOTAXIS_TRANSDUC_2"/>
    <property type="match status" value="1"/>
</dbReference>
<dbReference type="GO" id="GO:0007165">
    <property type="term" value="P:signal transduction"/>
    <property type="evidence" value="ECO:0007669"/>
    <property type="project" value="UniProtKB-KW"/>
</dbReference>
<evidence type="ECO:0000313" key="8">
    <source>
        <dbReference type="EMBL" id="PLC53689.1"/>
    </source>
</evidence>
<dbReference type="PANTHER" id="PTHR43531">
    <property type="entry name" value="PROTEIN ICFG"/>
    <property type="match status" value="1"/>
</dbReference>
<evidence type="ECO:0000256" key="2">
    <source>
        <dbReference type="ARBA" id="ARBA00022481"/>
    </source>
</evidence>
<sequence>MSWFASLTVRAKLTGSFLIVAVIAALIGWLGVRATGQVNTMATSMHNIELVGLHHASTANALLIGAGRSARTALLAQTYSARDVEIKKIAERFSGVDAELAELEPLFVTEAGKAMLKTAHESVDAYKVGIDKVLVLLKPEPPGQANDSTIELLENARPLGEAAEAVMSKLVDGKRLNAARFAGEIANVYSSTVVTLAVLTIAGAILAMLLGWAITRALTRQLGGEPAQVAAIADSIASGNLMNRIDASHATKGSVIMAMNTMQESLRKLVASVLASSDSIATGAGQIAAGNADLSQRTEEQAANLTETAAAMEELSSTVHSNADVARQAAQRATTASLSASKGGEVVNNVVTTMAGINDSSRRIVDIIGVIDSIAFQTNILALNAAVEAARAGEQGRGFAVVASEVRSLAQKSAAAAKDIKTLIDDSVAKVETGSKLVDEAGAAMQGIVEEVKQVTDLISEISAATTEQTSGLSQINDAVLQLSDVTQQNAALVEESATASSSLSEQASTLVEVISFFKVDQDGAAAAVSSGQRIIPKVTGSGYGRDMSAPPRPTAPAARMRLAPAAASASGSGEWEEF</sequence>
<dbReference type="GO" id="GO:0006935">
    <property type="term" value="P:chemotaxis"/>
    <property type="evidence" value="ECO:0007669"/>
    <property type="project" value="TreeGrafter"/>
</dbReference>
<comment type="similarity">
    <text evidence="3">Belongs to the methyl-accepting chemotaxis (MCP) protein family.</text>
</comment>
<dbReference type="CDD" id="cd11386">
    <property type="entry name" value="MCP_signal"/>
    <property type="match status" value="1"/>
</dbReference>
<dbReference type="EMBL" id="PDNV01000007">
    <property type="protein sequence ID" value="PLC53689.1"/>
    <property type="molecule type" value="Genomic_DNA"/>
</dbReference>
<evidence type="ECO:0000256" key="3">
    <source>
        <dbReference type="ARBA" id="ARBA00029447"/>
    </source>
</evidence>
<keyword evidence="2" id="KW-0488">Methylation</keyword>
<feature type="transmembrane region" description="Helical" evidence="6">
    <location>
        <begin position="13"/>
        <end position="32"/>
    </location>
</feature>
<dbReference type="FunFam" id="1.10.287.950:FF:000001">
    <property type="entry name" value="Methyl-accepting chemotaxis sensory transducer"/>
    <property type="match status" value="1"/>
</dbReference>
<dbReference type="Pfam" id="PF12729">
    <property type="entry name" value="4HB_MCP_1"/>
    <property type="match status" value="1"/>
</dbReference>
<comment type="subcellular location">
    <subcellularLocation>
        <location evidence="1">Membrane</location>
    </subcellularLocation>
</comment>
<evidence type="ECO:0000256" key="6">
    <source>
        <dbReference type="SAM" id="Phobius"/>
    </source>
</evidence>
<evidence type="ECO:0000256" key="1">
    <source>
        <dbReference type="ARBA" id="ARBA00004370"/>
    </source>
</evidence>
<dbReference type="SMART" id="SM00283">
    <property type="entry name" value="MA"/>
    <property type="match status" value="1"/>
</dbReference>
<keyword evidence="6" id="KW-0472">Membrane</keyword>
<feature type="transmembrane region" description="Helical" evidence="6">
    <location>
        <begin position="193"/>
        <end position="214"/>
    </location>
</feature>
<dbReference type="SUPFAM" id="SSF58104">
    <property type="entry name" value="Methyl-accepting chemotaxis protein (MCP) signaling domain"/>
    <property type="match status" value="1"/>
</dbReference>
<proteinExistence type="inferred from homology"/>
<dbReference type="InterPro" id="IPR024478">
    <property type="entry name" value="HlyB_4HB_MCP"/>
</dbReference>
<dbReference type="InterPro" id="IPR051310">
    <property type="entry name" value="MCP_chemotaxis"/>
</dbReference>
<organism evidence="8 9">
    <name type="scientific">Pollutimonas nitritireducens</name>
    <dbReference type="NCBI Taxonomy" id="2045209"/>
    <lineage>
        <taxon>Bacteria</taxon>
        <taxon>Pseudomonadati</taxon>
        <taxon>Pseudomonadota</taxon>
        <taxon>Betaproteobacteria</taxon>
        <taxon>Burkholderiales</taxon>
        <taxon>Alcaligenaceae</taxon>
        <taxon>Pollutimonas</taxon>
    </lineage>
</organism>
<evidence type="ECO:0000313" key="9">
    <source>
        <dbReference type="Proteomes" id="UP000234328"/>
    </source>
</evidence>
<keyword evidence="4" id="KW-0807">Transducer</keyword>
<feature type="domain" description="Methyl-accepting transducer" evidence="7">
    <location>
        <begin position="276"/>
        <end position="505"/>
    </location>
</feature>
<dbReference type="Proteomes" id="UP000234328">
    <property type="component" value="Unassembled WGS sequence"/>
</dbReference>
<dbReference type="AlphaFoldDB" id="A0A2N4UF89"/>
<keyword evidence="9" id="KW-1185">Reference proteome</keyword>
<gene>
    <name evidence="8" type="ORF">CR155_12875</name>
</gene>
<evidence type="ECO:0000256" key="5">
    <source>
        <dbReference type="SAM" id="MobiDB-lite"/>
    </source>
</evidence>
<dbReference type="RefSeq" id="WP_102070412.1">
    <property type="nucleotide sequence ID" value="NZ_PDNV01000007.1"/>
</dbReference>
<dbReference type="OrthoDB" id="9806477at2"/>
<reference evidence="8 9" key="1">
    <citation type="submission" date="2017-10" db="EMBL/GenBank/DDBJ databases">
        <title>Two draft genome sequences of Pusillimonas sp. strains isolated from a nitrate- and radionuclide-contaminated groundwater in Russia.</title>
        <authorList>
            <person name="Grouzdev D.S."/>
            <person name="Tourova T.P."/>
            <person name="Goeva M.A."/>
            <person name="Babich T.L."/>
            <person name="Sokolova D.S."/>
            <person name="Abdullin R."/>
            <person name="Poltaraus A.B."/>
            <person name="Toshchakov S.V."/>
            <person name="Nazina T.N."/>
        </authorList>
    </citation>
    <scope>NUCLEOTIDE SEQUENCE [LARGE SCALE GENOMIC DNA]</scope>
    <source>
        <strain evidence="8 9">JR1/69-2-13</strain>
    </source>
</reference>
<accession>A0A2N4UF89</accession>
<protein>
    <submittedName>
        <fullName evidence="8">Methyl-accepting chemotaxis protein</fullName>
    </submittedName>
</protein>
<dbReference type="Gene3D" id="1.10.287.950">
    <property type="entry name" value="Methyl-accepting chemotaxis protein"/>
    <property type="match status" value="1"/>
</dbReference>
<dbReference type="GO" id="GO:0005886">
    <property type="term" value="C:plasma membrane"/>
    <property type="evidence" value="ECO:0007669"/>
    <property type="project" value="TreeGrafter"/>
</dbReference>
<dbReference type="PANTHER" id="PTHR43531:SF14">
    <property type="entry name" value="METHYL-ACCEPTING CHEMOTAXIS PROTEIN I-RELATED"/>
    <property type="match status" value="1"/>
</dbReference>
<keyword evidence="6" id="KW-1133">Transmembrane helix</keyword>
<evidence type="ECO:0000256" key="4">
    <source>
        <dbReference type="PROSITE-ProRule" id="PRU00284"/>
    </source>
</evidence>
<dbReference type="InterPro" id="IPR004089">
    <property type="entry name" value="MCPsignal_dom"/>
</dbReference>
<name>A0A2N4UF89_9BURK</name>
<keyword evidence="6" id="KW-0812">Transmembrane</keyword>